<dbReference type="Gene3D" id="2.60.40.4070">
    <property type="match status" value="1"/>
</dbReference>
<dbReference type="GO" id="GO:0009446">
    <property type="term" value="P:putrescine biosynthetic process"/>
    <property type="evidence" value="ECO:0007669"/>
    <property type="project" value="InterPro"/>
</dbReference>
<dbReference type="InterPro" id="IPR007466">
    <property type="entry name" value="Peptidyl-Arg-deiminase_porph"/>
</dbReference>
<evidence type="ECO:0000313" key="2">
    <source>
        <dbReference type="EMBL" id="MBM3318515.1"/>
    </source>
</evidence>
<organism evidence="2 3">
    <name type="scientific">Eiseniibacteriota bacterium</name>
    <dbReference type="NCBI Taxonomy" id="2212470"/>
    <lineage>
        <taxon>Bacteria</taxon>
        <taxon>Candidatus Eiseniibacteriota</taxon>
    </lineage>
</organism>
<dbReference type="PANTHER" id="PTHR31377">
    <property type="entry name" value="AGMATINE DEIMINASE-RELATED"/>
    <property type="match status" value="1"/>
</dbReference>
<gene>
    <name evidence="2" type="ORF">FJY75_11750</name>
</gene>
<dbReference type="GO" id="GO:0047632">
    <property type="term" value="F:agmatine deiminase activity"/>
    <property type="evidence" value="ECO:0007669"/>
    <property type="project" value="TreeGrafter"/>
</dbReference>
<dbReference type="Gene3D" id="3.75.10.10">
    <property type="entry name" value="L-arginine/glycine Amidinotransferase, Chain A"/>
    <property type="match status" value="1"/>
</dbReference>
<dbReference type="Pfam" id="PF04371">
    <property type="entry name" value="PAD_porph"/>
    <property type="match status" value="1"/>
</dbReference>
<dbReference type="EMBL" id="VGIY01000383">
    <property type="protein sequence ID" value="MBM3318515.1"/>
    <property type="molecule type" value="Genomic_DNA"/>
</dbReference>
<dbReference type="GO" id="GO:0004668">
    <property type="term" value="F:protein-arginine deiminase activity"/>
    <property type="evidence" value="ECO:0007669"/>
    <property type="project" value="InterPro"/>
</dbReference>
<name>A0A937XAH9_UNCEI</name>
<reference evidence="2" key="1">
    <citation type="submission" date="2019-03" db="EMBL/GenBank/DDBJ databases">
        <title>Lake Tanganyika Metagenome-Assembled Genomes (MAGs).</title>
        <authorList>
            <person name="Tran P."/>
        </authorList>
    </citation>
    <scope>NUCLEOTIDE SEQUENCE</scope>
    <source>
        <strain evidence="2">M_DeepCast_400m_m2_100</strain>
    </source>
</reference>
<dbReference type="SUPFAM" id="SSF55909">
    <property type="entry name" value="Pentein"/>
    <property type="match status" value="1"/>
</dbReference>
<protein>
    <submittedName>
        <fullName evidence="2">Agmatine deiminase family protein</fullName>
    </submittedName>
</protein>
<proteinExistence type="predicted"/>
<accession>A0A937XAH9</accession>
<dbReference type="AlphaFoldDB" id="A0A937XAH9"/>
<comment type="caution">
    <text evidence="2">The sequence shown here is derived from an EMBL/GenBank/DDBJ whole genome shotgun (WGS) entry which is preliminary data.</text>
</comment>
<evidence type="ECO:0000313" key="3">
    <source>
        <dbReference type="Proteomes" id="UP000748308"/>
    </source>
</evidence>
<sequence>MNGSVSSPSRGAGPRRARGHRAARRAVLFFGALLLAAAPSGSDPIPPVRACAEWEPASGTLIRWPLGIPAALVVELAEDDSLYVLVETSGQENQARNTFASYGVNLAHTRFLYANTYSHWTRDWGPLSVFDGEGRWGITDAVFNGYPWVPGCDGDGFLVRPHPGALGRGWAERREGAPPIAAGGDRVPGAGEGRSARGIRGYYDEDNLVNGVLAAEFGCPLHELPAFCTGGNIMVDGQGTAFSTRQMLAENSPQLTEAQFRALAGAFLGIGDYHFVDNPEIQGIQHIDCYAKLLDEETILVKQVAMGHPEYGCIEHLVDELAALTSCYGRPYRLLRVFCGAYSGTSTAAYTNSLILNRKVLVPLFNISSDAAALAAYADAMPGYEVIGFPWSAWYYYDALHCRTMGIFDRGMLRLAHRPLDDEVPWTPDREIVALIDDRSGAGLVADSLLVRWRVAGEGIWQAAPLEALAAPDSFRAVLPGQPPGTEVEYFLAAADHSGRRETLPRGAPAGRFRFTIVGDPSAVGLPGRGPTAFQGGLGVELGPTPSAGAFRIGVTAPEGSRVAVEVLDPTGRVIRRLAEATSPPGGLRLLWDGSDARGAPSPQGVYWVRARCGGVAATRPCVLLR</sequence>
<dbReference type="PANTHER" id="PTHR31377:SF0">
    <property type="entry name" value="AGMATINE DEIMINASE-RELATED"/>
    <property type="match status" value="1"/>
</dbReference>
<evidence type="ECO:0000256" key="1">
    <source>
        <dbReference type="ARBA" id="ARBA00022801"/>
    </source>
</evidence>
<keyword evidence="1" id="KW-0378">Hydrolase</keyword>
<dbReference type="Proteomes" id="UP000748308">
    <property type="component" value="Unassembled WGS sequence"/>
</dbReference>